<dbReference type="InterPro" id="IPR040155">
    <property type="entry name" value="CEBPZ/Mak21-like"/>
</dbReference>
<dbReference type="InterPro" id="IPR016024">
    <property type="entry name" value="ARM-type_fold"/>
</dbReference>
<comment type="caution">
    <text evidence="4">The sequence shown here is derived from an EMBL/GenBank/DDBJ whole genome shotgun (WGS) entry which is preliminary data.</text>
</comment>
<protein>
    <recommendedName>
        <fullName evidence="3">CCAAT-binding factor domain-containing protein</fullName>
    </recommendedName>
</protein>
<dbReference type="EMBL" id="NKHZ01000029">
    <property type="protein sequence ID" value="PNS19741.1"/>
    <property type="molecule type" value="Genomic_DNA"/>
</dbReference>
<reference evidence="4 5" key="1">
    <citation type="submission" date="2017-06" db="EMBL/GenBank/DDBJ databases">
        <title>Draft genome sequence of a variant of Elsinoe murrayae.</title>
        <authorList>
            <person name="Cheng Q."/>
        </authorList>
    </citation>
    <scope>NUCLEOTIDE SEQUENCE [LARGE SCALE GENOMIC DNA]</scope>
    <source>
        <strain evidence="4 5">CQ-2017a</strain>
    </source>
</reference>
<dbReference type="InParanoid" id="A0A2K1QXG1"/>
<feature type="compositionally biased region" description="Acidic residues" evidence="2">
    <location>
        <begin position="751"/>
        <end position="767"/>
    </location>
</feature>
<dbReference type="AlphaFoldDB" id="A0A2K1QXG1"/>
<evidence type="ECO:0000256" key="2">
    <source>
        <dbReference type="SAM" id="MobiDB-lite"/>
    </source>
</evidence>
<dbReference type="STRING" id="2082308.A0A2K1QXG1"/>
<feature type="region of interest" description="Disordered" evidence="2">
    <location>
        <begin position="710"/>
        <end position="821"/>
    </location>
</feature>
<dbReference type="InterPro" id="IPR005612">
    <property type="entry name" value="CCAAT-binding_factor"/>
</dbReference>
<evidence type="ECO:0000259" key="3">
    <source>
        <dbReference type="Pfam" id="PF03914"/>
    </source>
</evidence>
<organism evidence="4 5">
    <name type="scientific">Sphaceloma murrayae</name>
    <dbReference type="NCBI Taxonomy" id="2082308"/>
    <lineage>
        <taxon>Eukaryota</taxon>
        <taxon>Fungi</taxon>
        <taxon>Dikarya</taxon>
        <taxon>Ascomycota</taxon>
        <taxon>Pezizomycotina</taxon>
        <taxon>Dothideomycetes</taxon>
        <taxon>Dothideomycetidae</taxon>
        <taxon>Myriangiales</taxon>
        <taxon>Elsinoaceae</taxon>
        <taxon>Sphaceloma</taxon>
    </lineage>
</organism>
<dbReference type="OrthoDB" id="28947at2759"/>
<evidence type="ECO:0000313" key="5">
    <source>
        <dbReference type="Proteomes" id="UP000243797"/>
    </source>
</evidence>
<dbReference type="Proteomes" id="UP000243797">
    <property type="component" value="Unassembled WGS sequence"/>
</dbReference>
<dbReference type="FunCoup" id="A0A2K1QXG1">
    <property type="interactions" value="926"/>
</dbReference>
<dbReference type="PANTHER" id="PTHR12048:SF0">
    <property type="entry name" value="CCAAT_ENHANCER-BINDING PROTEIN ZETA"/>
    <property type="match status" value="1"/>
</dbReference>
<feature type="region of interest" description="Disordered" evidence="2">
    <location>
        <begin position="1"/>
        <end position="30"/>
    </location>
</feature>
<dbReference type="GO" id="GO:0005634">
    <property type="term" value="C:nucleus"/>
    <property type="evidence" value="ECO:0007669"/>
    <property type="project" value="UniProtKB-ARBA"/>
</dbReference>
<dbReference type="SUPFAM" id="SSF48371">
    <property type="entry name" value="ARM repeat"/>
    <property type="match status" value="1"/>
</dbReference>
<name>A0A2K1QXG1_9PEZI</name>
<comment type="similarity">
    <text evidence="1">Belongs to the CBF/MAK21 family.</text>
</comment>
<dbReference type="Pfam" id="PF03914">
    <property type="entry name" value="CBF"/>
    <property type="match status" value="1"/>
</dbReference>
<accession>A0A2K1QXG1</accession>
<feature type="compositionally biased region" description="Acidic residues" evidence="2">
    <location>
        <begin position="808"/>
        <end position="821"/>
    </location>
</feature>
<feature type="domain" description="CCAAT-binding factor" evidence="3">
    <location>
        <begin position="435"/>
        <end position="612"/>
    </location>
</feature>
<keyword evidence="5" id="KW-1185">Reference proteome</keyword>
<evidence type="ECO:0000313" key="4">
    <source>
        <dbReference type="EMBL" id="PNS19741.1"/>
    </source>
</evidence>
<gene>
    <name evidence="4" type="ORF">CAC42_7708</name>
</gene>
<proteinExistence type="inferred from homology"/>
<feature type="region of interest" description="Disordered" evidence="2">
    <location>
        <begin position="833"/>
        <end position="859"/>
    </location>
</feature>
<feature type="compositionally biased region" description="Basic and acidic residues" evidence="2">
    <location>
        <begin position="738"/>
        <end position="750"/>
    </location>
</feature>
<feature type="compositionally biased region" description="Acidic residues" evidence="2">
    <location>
        <begin position="776"/>
        <end position="800"/>
    </location>
</feature>
<evidence type="ECO:0000256" key="1">
    <source>
        <dbReference type="ARBA" id="ARBA00007797"/>
    </source>
</evidence>
<sequence length="885" mass="98451">MGIKRKAPEPHGYSKGVPADPVLSARTTAPTTRTKLKITPRADWHFDELPELKATTTKGLPPYHVIDKLHEHASALLASENKAYNAANDSKSSSQKFASTIMSAGTLEDKISALTLLVQESPVHGMKSLENLIGLAGKRSRNQALMAAAAIKDLLSQGSVLPDRKLRTFAKQPGLLAAVQGSGQSWIEGKPLPNGLTEAHLIVWAFEDWLKKQYFEFIKVLETWCTDEVEYARSRAITYVWELLKDKPEQEENLLRLLVNKLGDTDRKIASRTSYLLLQLQVSHPAMKPIVIDAIENECLFRPSQSIHAKYYSIITLNQTILGKNDSKTASDLLRIYFTLFIQLLRPAEAAKQNIQRGPVKQQGGGGKAGKAAAKKAKAKEKAAESELELGEKMTAQVLTGVNRAFPFADTASIDFAEQIDTIFRITHSSNFNTSIQALMLLQKLTSRKHHGVDRYYRTLYESLLDPRLIHSSKQIMYLNLLYKSLKSDVNAKRVQAFVKRMLQVLNLHNVPFICGILYLVSELRVTFPSIRNMTKDPELDPEDEDEHFVDAPEESELVSERHIKNEVKIKREREGYDPRKRDPEHSNAEKSALWDILPLIAHYHPSVALFADCLLQSKAMPPKPDPSSHGLMHFLDRFIYRNAKSKQTAPRGTSIMQPLIGSAAADLLIKSGNGATTIEPINTESFWNKNIKDVPADQVFFHSYFSQANKGKGSTKKKKAKSSAGEGSDAEDSGEEEIWKALVDSRPEIEADDDDDLSMGDLEDYSGSEIGVEGLDSDQEGDEGVEIADFPDDMEEEVEALGGSDQEASDGGDFNFDDADALMDDDDEVALDLSDIPGQEGGEDTGKEDSKEGKRKKRRKLKHLPTFASVDDYAKLLADEPDDY</sequence>
<dbReference type="PANTHER" id="PTHR12048">
    <property type="entry name" value="CCAAT-BINDING FACTOR-RELATED"/>
    <property type="match status" value="1"/>
</dbReference>